<dbReference type="InterPro" id="IPR011032">
    <property type="entry name" value="GroES-like_sf"/>
</dbReference>
<dbReference type="EMBL" id="BAABHK010000014">
    <property type="protein sequence ID" value="GAA4634886.1"/>
    <property type="molecule type" value="Genomic_DNA"/>
</dbReference>
<dbReference type="Pfam" id="PF00107">
    <property type="entry name" value="ADH_zinc_N"/>
    <property type="match status" value="1"/>
</dbReference>
<evidence type="ECO:0000259" key="4">
    <source>
        <dbReference type="Pfam" id="PF08240"/>
    </source>
</evidence>
<evidence type="ECO:0000313" key="6">
    <source>
        <dbReference type="Proteomes" id="UP001501442"/>
    </source>
</evidence>
<reference evidence="6" key="1">
    <citation type="journal article" date="2019" name="Int. J. Syst. Evol. Microbiol.">
        <title>The Global Catalogue of Microorganisms (GCM) 10K type strain sequencing project: providing services to taxonomists for standard genome sequencing and annotation.</title>
        <authorList>
            <consortium name="The Broad Institute Genomics Platform"/>
            <consortium name="The Broad Institute Genome Sequencing Center for Infectious Disease"/>
            <person name="Wu L."/>
            <person name="Ma J."/>
        </authorList>
    </citation>
    <scope>NUCLEOTIDE SEQUENCE [LARGE SCALE GENOMIC DNA]</scope>
    <source>
        <strain evidence="6">JCM 17939</strain>
    </source>
</reference>
<dbReference type="Gene3D" id="3.40.50.720">
    <property type="entry name" value="NAD(P)-binding Rossmann-like Domain"/>
    <property type="match status" value="1"/>
</dbReference>
<sequence>MTTLPALIWQGGTEAAVVEVPRPEAREGWSRVRVGYAGLCGSDLHILAGEHIRAKPGTVIGHEFVGTLTEPAAGLPAGTPVFVNPMVHCGVCDACSRGLVNICQSLTSVGIDYPGAACPEVVVPDYGLYPLPPAMRLVDAALVEPLAVGVRAVRRGEVRLGDRVHVIGAGPIGCIVGLLAGMAGAVEVTVSEPSAFRREQAAALGLTIVEGGATPAADVVFDATGHPAAAPEITSWARPGGRIVLVGAYPPAPQPTALLSIMFAELTLVGTRIYTRQDILAAIELIASGRVDVSRFVTEVVALRDAAKAVERLRAGTAMKLLLDPENA</sequence>
<name>A0ABP8UNJ8_9ACTN</name>
<evidence type="ECO:0000259" key="3">
    <source>
        <dbReference type="Pfam" id="PF00107"/>
    </source>
</evidence>
<keyword evidence="6" id="KW-1185">Reference proteome</keyword>
<dbReference type="InterPro" id="IPR036291">
    <property type="entry name" value="NAD(P)-bd_dom_sf"/>
</dbReference>
<feature type="domain" description="Alcohol dehydrogenase-like C-terminal" evidence="3">
    <location>
        <begin position="171"/>
        <end position="287"/>
    </location>
</feature>
<dbReference type="Proteomes" id="UP001501442">
    <property type="component" value="Unassembled WGS sequence"/>
</dbReference>
<dbReference type="RefSeq" id="WP_345437853.1">
    <property type="nucleotide sequence ID" value="NZ_BAABHK010000014.1"/>
</dbReference>
<keyword evidence="2" id="KW-0560">Oxidoreductase</keyword>
<comment type="caution">
    <text evidence="5">The sequence shown here is derived from an EMBL/GenBank/DDBJ whole genome shotgun (WGS) entry which is preliminary data.</text>
</comment>
<dbReference type="PANTHER" id="PTHR43401">
    <property type="entry name" value="L-THREONINE 3-DEHYDROGENASE"/>
    <property type="match status" value="1"/>
</dbReference>
<evidence type="ECO:0000313" key="5">
    <source>
        <dbReference type="EMBL" id="GAA4634886.1"/>
    </source>
</evidence>
<dbReference type="InterPro" id="IPR050129">
    <property type="entry name" value="Zn_alcohol_dh"/>
</dbReference>
<evidence type="ECO:0000256" key="1">
    <source>
        <dbReference type="ARBA" id="ARBA00001947"/>
    </source>
</evidence>
<dbReference type="PANTHER" id="PTHR43401:SF2">
    <property type="entry name" value="L-THREONINE 3-DEHYDROGENASE"/>
    <property type="match status" value="1"/>
</dbReference>
<proteinExistence type="predicted"/>
<dbReference type="SUPFAM" id="SSF51735">
    <property type="entry name" value="NAD(P)-binding Rossmann-fold domains"/>
    <property type="match status" value="1"/>
</dbReference>
<dbReference type="Pfam" id="PF08240">
    <property type="entry name" value="ADH_N"/>
    <property type="match status" value="1"/>
</dbReference>
<comment type="cofactor">
    <cofactor evidence="1">
        <name>Zn(2+)</name>
        <dbReference type="ChEBI" id="CHEBI:29105"/>
    </cofactor>
</comment>
<accession>A0ABP8UNJ8</accession>
<gene>
    <name evidence="5" type="ORF">GCM10023196_078210</name>
</gene>
<dbReference type="Gene3D" id="3.90.180.10">
    <property type="entry name" value="Medium-chain alcohol dehydrogenases, catalytic domain"/>
    <property type="match status" value="1"/>
</dbReference>
<evidence type="ECO:0000256" key="2">
    <source>
        <dbReference type="ARBA" id="ARBA00023002"/>
    </source>
</evidence>
<dbReference type="InterPro" id="IPR013149">
    <property type="entry name" value="ADH-like_C"/>
</dbReference>
<organism evidence="5 6">
    <name type="scientific">Actinoallomurus vinaceus</name>
    <dbReference type="NCBI Taxonomy" id="1080074"/>
    <lineage>
        <taxon>Bacteria</taxon>
        <taxon>Bacillati</taxon>
        <taxon>Actinomycetota</taxon>
        <taxon>Actinomycetes</taxon>
        <taxon>Streptosporangiales</taxon>
        <taxon>Thermomonosporaceae</taxon>
        <taxon>Actinoallomurus</taxon>
    </lineage>
</organism>
<dbReference type="SUPFAM" id="SSF50129">
    <property type="entry name" value="GroES-like"/>
    <property type="match status" value="1"/>
</dbReference>
<feature type="domain" description="Alcohol dehydrogenase-like N-terminal" evidence="4">
    <location>
        <begin position="27"/>
        <end position="132"/>
    </location>
</feature>
<dbReference type="InterPro" id="IPR013154">
    <property type="entry name" value="ADH-like_N"/>
</dbReference>
<protein>
    <submittedName>
        <fullName evidence="5">Alcohol dehydrogenase catalytic domain-containing protein</fullName>
    </submittedName>
</protein>